<dbReference type="RefSeq" id="WP_179390194.1">
    <property type="nucleotide sequence ID" value="NZ_JACBYQ010000002.1"/>
</dbReference>
<dbReference type="Proteomes" id="UP000521748">
    <property type="component" value="Unassembled WGS sequence"/>
</dbReference>
<accession>A0A7Y9LVU4</accession>
<dbReference type="AlphaFoldDB" id="A0A7Y9LVU4"/>
<comment type="caution">
    <text evidence="2">The sequence shown here is derived from an EMBL/GenBank/DDBJ whole genome shotgun (WGS) entry which is preliminary data.</text>
</comment>
<reference evidence="2 3" key="1">
    <citation type="submission" date="2020-07" db="EMBL/GenBank/DDBJ databases">
        <title>Sequencing the genomes of 1000 actinobacteria strains.</title>
        <authorList>
            <person name="Klenk H.-P."/>
        </authorList>
    </citation>
    <scope>NUCLEOTIDE SEQUENCE [LARGE SCALE GENOMIC DNA]</scope>
    <source>
        <strain evidence="2 3">DSM 102047</strain>
    </source>
</reference>
<keyword evidence="3" id="KW-1185">Reference proteome</keyword>
<evidence type="ECO:0000313" key="2">
    <source>
        <dbReference type="EMBL" id="NYE96552.1"/>
    </source>
</evidence>
<evidence type="ECO:0000256" key="1">
    <source>
        <dbReference type="SAM" id="MobiDB-lite"/>
    </source>
</evidence>
<feature type="compositionally biased region" description="Polar residues" evidence="1">
    <location>
        <begin position="56"/>
        <end position="74"/>
    </location>
</feature>
<protein>
    <submittedName>
        <fullName evidence="2">Uncharacterized protein</fullName>
    </submittedName>
</protein>
<proteinExistence type="predicted"/>
<dbReference type="Pfam" id="PF03966">
    <property type="entry name" value="Trm112p"/>
    <property type="match status" value="1"/>
</dbReference>
<dbReference type="SUPFAM" id="SSF158997">
    <property type="entry name" value="Trm112p-like"/>
    <property type="match status" value="1"/>
</dbReference>
<dbReference type="Gene3D" id="2.20.25.10">
    <property type="match status" value="1"/>
</dbReference>
<gene>
    <name evidence="2" type="ORF">FHU41_002802</name>
</gene>
<sequence>MSRLQSSLLSILRCPVTGSRLHQDNDELIGELPGPERQLLRYPIQDGIAILLPTEAYSSATEDRPSTPSHGENA</sequence>
<dbReference type="EMBL" id="JACBYQ010000002">
    <property type="protein sequence ID" value="NYE96552.1"/>
    <property type="molecule type" value="Genomic_DNA"/>
</dbReference>
<dbReference type="InterPro" id="IPR005651">
    <property type="entry name" value="Trm112-like"/>
</dbReference>
<organism evidence="2 3">
    <name type="scientific">Psychromicrobium silvestre</name>
    <dbReference type="NCBI Taxonomy" id="1645614"/>
    <lineage>
        <taxon>Bacteria</taxon>
        <taxon>Bacillati</taxon>
        <taxon>Actinomycetota</taxon>
        <taxon>Actinomycetes</taxon>
        <taxon>Micrococcales</taxon>
        <taxon>Micrococcaceae</taxon>
        <taxon>Psychromicrobium</taxon>
    </lineage>
</organism>
<name>A0A7Y9LVU4_9MICC</name>
<evidence type="ECO:0000313" key="3">
    <source>
        <dbReference type="Proteomes" id="UP000521748"/>
    </source>
</evidence>
<feature type="region of interest" description="Disordered" evidence="1">
    <location>
        <begin position="55"/>
        <end position="74"/>
    </location>
</feature>